<dbReference type="Pfam" id="PF10013">
    <property type="entry name" value="DUF2256"/>
    <property type="match status" value="1"/>
</dbReference>
<reference evidence="1" key="1">
    <citation type="submission" date="2020-02" db="EMBL/GenBank/DDBJ databases">
        <authorList>
            <person name="Meier V. D."/>
        </authorList>
    </citation>
    <scope>NUCLEOTIDE SEQUENCE</scope>
    <source>
        <strain evidence="1">AVDCRST_MAG91</strain>
    </source>
</reference>
<protein>
    <submittedName>
        <fullName evidence="1">Uncharacterized protein Caur_1846</fullName>
    </submittedName>
</protein>
<sequence length="55" mass="6461">MPKMRKKSDLPTKICAACGRPFTWRKKWERDWENVRYCSDACRARGKADDEPKSG</sequence>
<organism evidence="1">
    <name type="scientific">uncultured Sphingomonadaceae bacterium</name>
    <dbReference type="NCBI Taxonomy" id="169976"/>
    <lineage>
        <taxon>Bacteria</taxon>
        <taxon>Pseudomonadati</taxon>
        <taxon>Pseudomonadota</taxon>
        <taxon>Alphaproteobacteria</taxon>
        <taxon>Sphingomonadales</taxon>
        <taxon>Sphingomonadaceae</taxon>
        <taxon>environmental samples</taxon>
    </lineage>
</organism>
<dbReference type="EMBL" id="CADCVX010000350">
    <property type="protein sequence ID" value="CAA9515548.1"/>
    <property type="molecule type" value="Genomic_DNA"/>
</dbReference>
<gene>
    <name evidence="1" type="ORF">AVDCRST_MAG91-1892</name>
</gene>
<accession>A0A6J4T721</accession>
<dbReference type="PANTHER" id="PTHR37463">
    <property type="entry name" value="GSL3115 PROTEIN"/>
    <property type="match status" value="1"/>
</dbReference>
<proteinExistence type="predicted"/>
<dbReference type="AlphaFoldDB" id="A0A6J4T721"/>
<evidence type="ECO:0000313" key="1">
    <source>
        <dbReference type="EMBL" id="CAA9515548.1"/>
    </source>
</evidence>
<name>A0A6J4T721_9SPHN</name>
<dbReference type="PANTHER" id="PTHR37463:SF1">
    <property type="entry name" value="DUF2256 DOMAIN-CONTAINING PROTEIN"/>
    <property type="match status" value="1"/>
</dbReference>
<dbReference type="InterPro" id="IPR017136">
    <property type="entry name" value="UCP037205"/>
</dbReference>
<dbReference type="PIRSF" id="PIRSF037205">
    <property type="entry name" value="UCP037205"/>
    <property type="match status" value="1"/>
</dbReference>